<accession>A0A380BWV2</accession>
<dbReference type="EMBL" id="UGYO01000002">
    <property type="protein sequence ID" value="SUJ08107.1"/>
    <property type="molecule type" value="Genomic_DNA"/>
</dbReference>
<evidence type="ECO:0000313" key="2">
    <source>
        <dbReference type="Proteomes" id="UP000254069"/>
    </source>
</evidence>
<dbReference type="Gene3D" id="3.40.50.1440">
    <property type="entry name" value="Tubulin/FtsZ, GTPase domain"/>
    <property type="match status" value="1"/>
</dbReference>
<gene>
    <name evidence="1" type="ORF">NCTC10738_04041</name>
</gene>
<protein>
    <submittedName>
        <fullName evidence="1">Uncharacterized protein</fullName>
    </submittedName>
</protein>
<dbReference type="SUPFAM" id="SSF52490">
    <property type="entry name" value="Tubulin nucleotide-binding domain-like"/>
    <property type="match status" value="1"/>
</dbReference>
<evidence type="ECO:0000313" key="1">
    <source>
        <dbReference type="EMBL" id="SUJ08107.1"/>
    </source>
</evidence>
<name>A0A380BWV2_9GAMM</name>
<dbReference type="RefSeq" id="WP_115390422.1">
    <property type="nucleotide sequence ID" value="NZ_JADZHC010000047.1"/>
</dbReference>
<dbReference type="AlphaFoldDB" id="A0A380BWV2"/>
<proteinExistence type="predicted"/>
<sequence length="117" mass="12399">MTQPTLLDNEPVFLLADNLAPAMYTPRVLVIGVGDLGCYIGASLVKQHHTGVDGLLVSRKPSLLSTIDYANTLLVNPDGLQNNGEATFDEHGLNDAKELIKESELVLLVGALGGFVA</sequence>
<organism evidence="1 2">
    <name type="scientific">Shewanella algae</name>
    <dbReference type="NCBI Taxonomy" id="38313"/>
    <lineage>
        <taxon>Bacteria</taxon>
        <taxon>Pseudomonadati</taxon>
        <taxon>Pseudomonadota</taxon>
        <taxon>Gammaproteobacteria</taxon>
        <taxon>Alteromonadales</taxon>
        <taxon>Shewanellaceae</taxon>
        <taxon>Shewanella</taxon>
    </lineage>
</organism>
<reference evidence="1 2" key="1">
    <citation type="submission" date="2018-06" db="EMBL/GenBank/DDBJ databases">
        <authorList>
            <consortium name="Pathogen Informatics"/>
            <person name="Doyle S."/>
        </authorList>
    </citation>
    <scope>NUCLEOTIDE SEQUENCE [LARGE SCALE GENOMIC DNA]</scope>
    <source>
        <strain evidence="1 2">NCTC10738</strain>
    </source>
</reference>
<keyword evidence="2" id="KW-1185">Reference proteome</keyword>
<dbReference type="Proteomes" id="UP000254069">
    <property type="component" value="Unassembled WGS sequence"/>
</dbReference>
<dbReference type="InterPro" id="IPR036525">
    <property type="entry name" value="Tubulin/FtsZ_GTPase_sf"/>
</dbReference>